<dbReference type="AlphaFoldDB" id="A0A5J4PG01"/>
<dbReference type="GO" id="GO:0003677">
    <property type="term" value="F:DNA binding"/>
    <property type="evidence" value="ECO:0007669"/>
    <property type="project" value="InterPro"/>
</dbReference>
<protein>
    <recommendedName>
        <fullName evidence="1">Transposase IS4-like domain-containing protein</fullName>
    </recommendedName>
</protein>
<dbReference type="GO" id="GO:0006313">
    <property type="term" value="P:DNA transposition"/>
    <property type="evidence" value="ECO:0007669"/>
    <property type="project" value="InterPro"/>
</dbReference>
<sequence>KLVNSKSLQQCLAHYGQAILGSLAEKQIVLDGKKLKGVSPTSRGNSGLYILNAWVSENRLYIGQEKVEEKSNEITAIPKVLDSLSLSESTVSIDAIGTQTTIAEQIVSQGGHYFLSVKGNQQGLLEDIEHAFRVDKGSCSKDEIESDHGRIETRQCSILAAKAYLLEENLSAWKEVSTLIKIDSSREIKGILHQEVRYYISDEQVLPPSYYLSLARGHWGIENQLHWHLDVTFKEDACRARTGEAPLNLSTLRKFALQVLSNVNDKHSLKKRQYKAALDIG</sequence>
<feature type="non-terminal residue" evidence="2">
    <location>
        <position position="281"/>
    </location>
</feature>
<gene>
    <name evidence="2" type="ORF">EZS27_039879</name>
</gene>
<name>A0A5J4PG01_9ZZZZ</name>
<dbReference type="PANTHER" id="PTHR30298:SF0">
    <property type="entry name" value="PROTEIN YBFL-RELATED"/>
    <property type="match status" value="1"/>
</dbReference>
<dbReference type="Pfam" id="PF01609">
    <property type="entry name" value="DDE_Tnp_1"/>
    <property type="match status" value="1"/>
</dbReference>
<reference evidence="2" key="1">
    <citation type="submission" date="2019-03" db="EMBL/GenBank/DDBJ databases">
        <title>Single cell metagenomics reveals metabolic interactions within the superorganism composed of flagellate Streblomastix strix and complex community of Bacteroidetes bacteria on its surface.</title>
        <authorList>
            <person name="Treitli S.C."/>
            <person name="Kolisko M."/>
            <person name="Husnik F."/>
            <person name="Keeling P."/>
            <person name="Hampl V."/>
        </authorList>
    </citation>
    <scope>NUCLEOTIDE SEQUENCE</scope>
    <source>
        <strain evidence="2">STM</strain>
    </source>
</reference>
<accession>A0A5J4PG01</accession>
<dbReference type="EMBL" id="SNRY01008477">
    <property type="protein sequence ID" value="KAA6308456.1"/>
    <property type="molecule type" value="Genomic_DNA"/>
</dbReference>
<evidence type="ECO:0000259" key="1">
    <source>
        <dbReference type="Pfam" id="PF01609"/>
    </source>
</evidence>
<organism evidence="2">
    <name type="scientific">termite gut metagenome</name>
    <dbReference type="NCBI Taxonomy" id="433724"/>
    <lineage>
        <taxon>unclassified sequences</taxon>
        <taxon>metagenomes</taxon>
        <taxon>organismal metagenomes</taxon>
    </lineage>
</organism>
<dbReference type="GO" id="GO:0004803">
    <property type="term" value="F:transposase activity"/>
    <property type="evidence" value="ECO:0007669"/>
    <property type="project" value="InterPro"/>
</dbReference>
<dbReference type="NCBIfam" id="NF033564">
    <property type="entry name" value="transpos_ISAs1"/>
    <property type="match status" value="1"/>
</dbReference>
<evidence type="ECO:0000313" key="2">
    <source>
        <dbReference type="EMBL" id="KAA6308456.1"/>
    </source>
</evidence>
<dbReference type="InterPro" id="IPR002559">
    <property type="entry name" value="Transposase_11"/>
</dbReference>
<dbReference type="InterPro" id="IPR047647">
    <property type="entry name" value="ISAs1_transpos"/>
</dbReference>
<proteinExistence type="predicted"/>
<dbReference type="PANTHER" id="PTHR30298">
    <property type="entry name" value="H REPEAT-ASSOCIATED PREDICTED TRANSPOSASE"/>
    <property type="match status" value="1"/>
</dbReference>
<feature type="domain" description="Transposase IS4-like" evidence="1">
    <location>
        <begin position="28"/>
        <end position="245"/>
    </location>
</feature>
<dbReference type="InterPro" id="IPR051698">
    <property type="entry name" value="Transposase_11-like"/>
</dbReference>
<comment type="caution">
    <text evidence="2">The sequence shown here is derived from an EMBL/GenBank/DDBJ whole genome shotgun (WGS) entry which is preliminary data.</text>
</comment>
<feature type="non-terminal residue" evidence="2">
    <location>
        <position position="1"/>
    </location>
</feature>